<protein>
    <submittedName>
        <fullName evidence="1">Uncharacterized protein</fullName>
    </submittedName>
</protein>
<reference evidence="1" key="1">
    <citation type="submission" date="2023-03" db="EMBL/GenBank/DDBJ databases">
        <title>Massive genome expansion in bonnet fungi (Mycena s.s.) driven by repeated elements and novel gene families across ecological guilds.</title>
        <authorList>
            <consortium name="Lawrence Berkeley National Laboratory"/>
            <person name="Harder C.B."/>
            <person name="Miyauchi S."/>
            <person name="Viragh M."/>
            <person name="Kuo A."/>
            <person name="Thoen E."/>
            <person name="Andreopoulos B."/>
            <person name="Lu D."/>
            <person name="Skrede I."/>
            <person name="Drula E."/>
            <person name="Henrissat B."/>
            <person name="Morin E."/>
            <person name="Kohler A."/>
            <person name="Barry K."/>
            <person name="LaButti K."/>
            <person name="Morin E."/>
            <person name="Salamov A."/>
            <person name="Lipzen A."/>
            <person name="Mereny Z."/>
            <person name="Hegedus B."/>
            <person name="Baldrian P."/>
            <person name="Stursova M."/>
            <person name="Weitz H."/>
            <person name="Taylor A."/>
            <person name="Grigoriev I.V."/>
            <person name="Nagy L.G."/>
            <person name="Martin F."/>
            <person name="Kauserud H."/>
        </authorList>
    </citation>
    <scope>NUCLEOTIDE SEQUENCE</scope>
    <source>
        <strain evidence="1">CBHHK002</strain>
    </source>
</reference>
<proteinExistence type="predicted"/>
<sequence>MISNSKNNGNKESHHHLDAKLRRTIQTEFTACILLCIAHRLNTISTLAMREINTCPNLQRADILRIRADNAVETELSH</sequence>
<name>A0AAD7EGS9_9AGAR</name>
<organism evidence="1 2">
    <name type="scientific">Mycena albidolilacea</name>
    <dbReference type="NCBI Taxonomy" id="1033008"/>
    <lineage>
        <taxon>Eukaryota</taxon>
        <taxon>Fungi</taxon>
        <taxon>Dikarya</taxon>
        <taxon>Basidiomycota</taxon>
        <taxon>Agaricomycotina</taxon>
        <taxon>Agaricomycetes</taxon>
        <taxon>Agaricomycetidae</taxon>
        <taxon>Agaricales</taxon>
        <taxon>Marasmiineae</taxon>
        <taxon>Mycenaceae</taxon>
        <taxon>Mycena</taxon>
    </lineage>
</organism>
<comment type="caution">
    <text evidence="1">The sequence shown here is derived from an EMBL/GenBank/DDBJ whole genome shotgun (WGS) entry which is preliminary data.</text>
</comment>
<keyword evidence="2" id="KW-1185">Reference proteome</keyword>
<evidence type="ECO:0000313" key="1">
    <source>
        <dbReference type="EMBL" id="KAJ7320848.1"/>
    </source>
</evidence>
<accession>A0AAD7EGS9</accession>
<dbReference type="EMBL" id="JARIHO010000053">
    <property type="protein sequence ID" value="KAJ7320848.1"/>
    <property type="molecule type" value="Genomic_DNA"/>
</dbReference>
<evidence type="ECO:0000313" key="2">
    <source>
        <dbReference type="Proteomes" id="UP001218218"/>
    </source>
</evidence>
<dbReference type="Proteomes" id="UP001218218">
    <property type="component" value="Unassembled WGS sequence"/>
</dbReference>
<gene>
    <name evidence="1" type="ORF">DFH08DRAFT_890378</name>
</gene>
<dbReference type="AlphaFoldDB" id="A0AAD7EGS9"/>